<dbReference type="InterPro" id="IPR011527">
    <property type="entry name" value="ABC1_TM_dom"/>
</dbReference>
<dbReference type="GO" id="GO:0140359">
    <property type="term" value="F:ABC-type transporter activity"/>
    <property type="evidence" value="ECO:0007669"/>
    <property type="project" value="InterPro"/>
</dbReference>
<dbReference type="CDD" id="cd18579">
    <property type="entry name" value="ABC_6TM_ABCC_D1"/>
    <property type="match status" value="1"/>
</dbReference>
<evidence type="ECO:0000256" key="4">
    <source>
        <dbReference type="ARBA" id="ARBA00022692"/>
    </source>
</evidence>
<evidence type="ECO:0000256" key="1">
    <source>
        <dbReference type="ARBA" id="ARBA00004128"/>
    </source>
</evidence>
<feature type="transmembrane region" description="Helical" evidence="11">
    <location>
        <begin position="889"/>
        <end position="910"/>
    </location>
</feature>
<accession>H8X5P5</accession>
<keyword evidence="8" id="KW-1278">Translocase</keyword>
<dbReference type="InterPro" id="IPR036640">
    <property type="entry name" value="ABC1_TM_sf"/>
</dbReference>
<dbReference type="InterPro" id="IPR044746">
    <property type="entry name" value="ABCC_6TM_D1"/>
</dbReference>
<dbReference type="InterPro" id="IPR027417">
    <property type="entry name" value="P-loop_NTPase"/>
</dbReference>
<feature type="transmembrane region" description="Helical" evidence="11">
    <location>
        <begin position="285"/>
        <end position="310"/>
    </location>
</feature>
<dbReference type="eggNOG" id="KOG0054">
    <property type="taxonomic scope" value="Eukaryota"/>
</dbReference>
<evidence type="ECO:0000256" key="11">
    <source>
        <dbReference type="SAM" id="Phobius"/>
    </source>
</evidence>
<feature type="domain" description="ABC transmembrane type-1" evidence="13">
    <location>
        <begin position="286"/>
        <end position="568"/>
    </location>
</feature>
<dbReference type="HOGENOM" id="CLU_000604_27_3_1"/>
<dbReference type="EMBL" id="HE681722">
    <property type="protein sequence ID" value="CCG23503.1"/>
    <property type="molecule type" value="Genomic_DNA"/>
</dbReference>
<dbReference type="PROSITE" id="PS50893">
    <property type="entry name" value="ABC_TRANSPORTER_2"/>
    <property type="match status" value="2"/>
</dbReference>
<dbReference type="GeneID" id="14540644"/>
<feature type="transmembrane region" description="Helical" evidence="11">
    <location>
        <begin position="26"/>
        <end position="51"/>
    </location>
</feature>
<feature type="domain" description="ABC transmembrane type-1" evidence="13">
    <location>
        <begin position="890"/>
        <end position="1174"/>
    </location>
</feature>
<organism evidence="14 15">
    <name type="scientific">Candida orthopsilosis (strain 90-125)</name>
    <name type="common">Yeast</name>
    <dbReference type="NCBI Taxonomy" id="1136231"/>
    <lineage>
        <taxon>Eukaryota</taxon>
        <taxon>Fungi</taxon>
        <taxon>Dikarya</taxon>
        <taxon>Ascomycota</taxon>
        <taxon>Saccharomycotina</taxon>
        <taxon>Pichiomycetes</taxon>
        <taxon>Debaryomycetaceae</taxon>
        <taxon>Candida/Lodderomyces clade</taxon>
        <taxon>Candida</taxon>
    </lineage>
</organism>
<feature type="transmembrane region" description="Helical" evidence="11">
    <location>
        <begin position="322"/>
        <end position="341"/>
    </location>
</feature>
<keyword evidence="9 11" id="KW-1133">Transmembrane helix</keyword>
<evidence type="ECO:0000256" key="3">
    <source>
        <dbReference type="ARBA" id="ARBA00022448"/>
    </source>
</evidence>
<evidence type="ECO:0000256" key="2">
    <source>
        <dbReference type="ARBA" id="ARBA00009726"/>
    </source>
</evidence>
<name>H8X5P5_CANO9</name>
<feature type="transmembrane region" description="Helical" evidence="11">
    <location>
        <begin position="132"/>
        <end position="151"/>
    </location>
</feature>
<feature type="domain" description="ABC transporter" evidence="12">
    <location>
        <begin position="603"/>
        <end position="824"/>
    </location>
</feature>
<dbReference type="GO" id="GO:0005524">
    <property type="term" value="F:ATP binding"/>
    <property type="evidence" value="ECO:0007669"/>
    <property type="project" value="UniProtKB-KW"/>
</dbReference>
<feature type="transmembrane region" description="Helical" evidence="11">
    <location>
        <begin position="425"/>
        <end position="451"/>
    </location>
</feature>
<comment type="subcellular location">
    <subcellularLocation>
        <location evidence="1">Vacuole membrane</location>
        <topology evidence="1">Multi-pass membrane protein</topology>
    </subcellularLocation>
</comment>
<evidence type="ECO:0000313" key="14">
    <source>
        <dbReference type="EMBL" id="CCG23503.1"/>
    </source>
</evidence>
<evidence type="ECO:0000256" key="9">
    <source>
        <dbReference type="ARBA" id="ARBA00022989"/>
    </source>
</evidence>
<evidence type="ECO:0000256" key="10">
    <source>
        <dbReference type="ARBA" id="ARBA00023136"/>
    </source>
</evidence>
<feature type="transmembrane region" description="Helical" evidence="11">
    <location>
        <begin position="100"/>
        <end position="120"/>
    </location>
</feature>
<evidence type="ECO:0000256" key="8">
    <source>
        <dbReference type="ARBA" id="ARBA00022967"/>
    </source>
</evidence>
<dbReference type="PROSITE" id="PS00211">
    <property type="entry name" value="ABC_TRANSPORTER_1"/>
    <property type="match status" value="2"/>
</dbReference>
<dbReference type="InterPro" id="IPR003593">
    <property type="entry name" value="AAA+_ATPase"/>
</dbReference>
<dbReference type="PANTHER" id="PTHR24223">
    <property type="entry name" value="ATP-BINDING CASSETTE SUB-FAMILY C"/>
    <property type="match status" value="1"/>
</dbReference>
<dbReference type="Gene3D" id="3.40.50.300">
    <property type="entry name" value="P-loop containing nucleotide triphosphate hydrolases"/>
    <property type="match status" value="2"/>
</dbReference>
<sequence>MVQSCGLSEIGNPLSSPISNAINPCFIAAISLISSFVLAIVALSQIVHLLFGNYYGPFKIEYSFGRPFKLQSVGVFQLLKLNLVVIQLVLYILLVLNLPGWSLLSCSLIIDVLLLGGIILPLQIIEPTRSVVALAAPSLYWSTQVVFAFVVSLQDNLSNVKIFNYSLVSQVAELCLFTNATLILVFEVGLFSPSLELKQYYELNDWNIDTVHNFWSEITFRWLDPTIRKIYENQTIDAEGTPPLHYEQNCLYTYDKTLNKWNTAKEHHGKKSLFRVYLSLYSRNLLLMLIMEWIAIASNLGQAFLLQQFIVYFGSEDRKPPVVGLSIATAIFFCSVGKYTSMNRFAAIHFRIRSQVYSSLGTFVYRKAVNLSAEARKNKNSGEVINNLAVDVTKISQLAMYAFVVNLPFRLLIGIWALYRLLGVSALFGFATAVVLVPLSSKISTSISGLVKKNMKIRDERLKLTSEILQSIKSIKLYAWEQPMLKRLFSIRNDKELIMAKQIGHFNAFSMFLWNTIPFAITITCLISFVKLTQISLIPSIIFPALSLFDFLTEPIMQLPDAIVAIVEATNCFGRLDEFFSMKEKKSEVVRLSKPALPNDVTVSVKNATFSWDSENVALTDIDLNARSGQLTCIVGKVGTGKTALIKAILGEVPISKGSVEVNGSIAYCSQQPWIQNATVRENILFGSKFDERFYNKVVASCQLAVDLEILPEGDATIVGEKGIALSGGQKARISLARAVYSKADIYLLDDVLSAVDAHVGKSIIRDVVRGVLSDKTVILATNSINVLRYSSEIVLLQAGKVAERGSYKEVMERGSDLARLINQHSNEVAHQEEAPNRRSSVVSNKSVNEVDEVDKKVNKPDIRESRAKGNVKLSVYLEYFKACNFPMIILYVFIYAGNVTCNIGANYILKYWSEVNLAKGHNTSVSFYLTIYAITGIAGAACMLAAALIMWSYCVIRGSRYFHDKMARSVLRSPMQFFETTPIGRILNRFADDMNVVDQQLIWSILAVIDYGLLAIGVLSVVVFNLPIMIVVILILMAIFNRIRVFYIPSTRELKRLVSTCRSPLFSHLSESVNGVETIRAFGQQGKFSEVNDKITNRFIRVHYTMLSCNRWLSMRLQTISAVILYSSSLFILATLGTSHELSSGLVGFVLVNALSISNALSMIIRGWADIETRSVSLERVIEYCGLKPEAADIVKEYRPPTKWPAKGEISFQNYYTKYREDLEPVLKDINVSIKSHEKIGVVGRTGAGKSTLTMALFRIVEATSGYIVLDSEITDRLGLYDLRSSLNIIPQDSNVVEGTVRDNLDPLNKHTDEELWDVLRLAHLKEHVEQLVSKHGHEEKVGLGAMIFEGGSNLSAGQRQLLSLARALLNKSNVLVLDEATASIDVETDRIVQNTIRTEFKDKTILTIAHRLETISDSDKVLVLDKGEVKEFDSPANLLNDKGSMYRALCEEGGLMRK</sequence>
<evidence type="ECO:0000259" key="13">
    <source>
        <dbReference type="PROSITE" id="PS50929"/>
    </source>
</evidence>
<evidence type="ECO:0000313" key="15">
    <source>
        <dbReference type="Proteomes" id="UP000005018"/>
    </source>
</evidence>
<keyword evidence="7" id="KW-0067">ATP-binding</keyword>
<keyword evidence="15" id="KW-1185">Reference proteome</keyword>
<dbReference type="InterPro" id="IPR050173">
    <property type="entry name" value="ABC_transporter_C-like"/>
</dbReference>
<dbReference type="PANTHER" id="PTHR24223:SF443">
    <property type="entry name" value="MULTIDRUG-RESISTANCE LIKE PROTEIN 1, ISOFORM I"/>
    <property type="match status" value="1"/>
</dbReference>
<dbReference type="FunFam" id="3.40.50.300:FF:000450">
    <property type="entry name" value="ABC transporter C family member 2"/>
    <property type="match status" value="1"/>
</dbReference>
<dbReference type="FunFam" id="3.40.50.300:FF:000565">
    <property type="entry name" value="ABC bile acid transporter"/>
    <property type="match status" value="1"/>
</dbReference>
<dbReference type="Pfam" id="PF00005">
    <property type="entry name" value="ABC_tran"/>
    <property type="match status" value="2"/>
</dbReference>
<dbReference type="PROSITE" id="PS50929">
    <property type="entry name" value="ABC_TM1F"/>
    <property type="match status" value="2"/>
</dbReference>
<proteinExistence type="inferred from homology"/>
<evidence type="ECO:0000256" key="5">
    <source>
        <dbReference type="ARBA" id="ARBA00022737"/>
    </source>
</evidence>
<protein>
    <submittedName>
        <fullName evidence="14">Uncharacterized protein</fullName>
    </submittedName>
</protein>
<dbReference type="SMART" id="SM00382">
    <property type="entry name" value="AAA"/>
    <property type="match status" value="2"/>
</dbReference>
<keyword evidence="4 11" id="KW-0812">Transmembrane</keyword>
<dbReference type="RefSeq" id="XP_003869636.1">
    <property type="nucleotide sequence ID" value="XM_003869587.1"/>
</dbReference>
<feature type="transmembrane region" description="Helical" evidence="11">
    <location>
        <begin position="398"/>
        <end position="419"/>
    </location>
</feature>
<dbReference type="InterPro" id="IPR003439">
    <property type="entry name" value="ABC_transporter-like_ATP-bd"/>
</dbReference>
<keyword evidence="3" id="KW-0813">Transport</keyword>
<feature type="domain" description="ABC transporter" evidence="12">
    <location>
        <begin position="1211"/>
        <end position="1453"/>
    </location>
</feature>
<keyword evidence="5" id="KW-0677">Repeat</keyword>
<feature type="transmembrane region" description="Helical" evidence="11">
    <location>
        <begin position="508"/>
        <end position="529"/>
    </location>
</feature>
<evidence type="ECO:0000256" key="7">
    <source>
        <dbReference type="ARBA" id="ARBA00022840"/>
    </source>
</evidence>
<dbReference type="CDD" id="cd18580">
    <property type="entry name" value="ABC_6TM_ABCC_D2"/>
    <property type="match status" value="1"/>
</dbReference>
<evidence type="ECO:0000259" key="12">
    <source>
        <dbReference type="PROSITE" id="PS50893"/>
    </source>
</evidence>
<dbReference type="FunFam" id="1.20.1560.10:FF:000013">
    <property type="entry name" value="ABC transporter C family member 2"/>
    <property type="match status" value="1"/>
</dbReference>
<comment type="similarity">
    <text evidence="2">Belongs to the ABC transporter superfamily. ABCC family. Conjugate transporter (TC 3.A.1.208) subfamily.</text>
</comment>
<feature type="transmembrane region" description="Helical" evidence="11">
    <location>
        <begin position="1029"/>
        <end position="1048"/>
    </location>
</feature>
<evidence type="ECO:0000256" key="6">
    <source>
        <dbReference type="ARBA" id="ARBA00022741"/>
    </source>
</evidence>
<feature type="transmembrane region" description="Helical" evidence="11">
    <location>
        <begin position="1002"/>
        <end position="1023"/>
    </location>
</feature>
<keyword evidence="10 11" id="KW-0472">Membrane</keyword>
<dbReference type="Gene3D" id="1.20.1560.10">
    <property type="entry name" value="ABC transporter type 1, transmembrane domain"/>
    <property type="match status" value="2"/>
</dbReference>
<reference evidence="14 15" key="1">
    <citation type="journal article" date="2012" name="PLoS ONE">
        <title>Sequence and analysis of the genome of the pathogenic yeast Candida orthopsilosis.</title>
        <authorList>
            <person name="Riccombeni A."/>
            <person name="Vidanes G."/>
            <person name="Proux-Wera E."/>
            <person name="Wolfe K.H."/>
            <person name="Butler G."/>
        </authorList>
    </citation>
    <scope>NUCLEOTIDE SEQUENCE [LARGE SCALE GENOMIC DNA]</scope>
    <source>
        <strain evidence="14 15">Co 90-125</strain>
    </source>
</reference>
<dbReference type="CDD" id="cd03250">
    <property type="entry name" value="ABCC_MRP_domain1"/>
    <property type="match status" value="1"/>
</dbReference>
<dbReference type="InterPro" id="IPR017871">
    <property type="entry name" value="ABC_transporter-like_CS"/>
</dbReference>
<feature type="transmembrane region" description="Helical" evidence="11">
    <location>
        <begin position="930"/>
        <end position="957"/>
    </location>
</feature>
<dbReference type="InterPro" id="IPR044726">
    <property type="entry name" value="ABCC_6TM_D2"/>
</dbReference>
<feature type="transmembrane region" description="Helical" evidence="11">
    <location>
        <begin position="72"/>
        <end position="94"/>
    </location>
</feature>
<dbReference type="OrthoDB" id="6500128at2759"/>
<dbReference type="Pfam" id="PF00664">
    <property type="entry name" value="ABC_membrane"/>
    <property type="match status" value="2"/>
</dbReference>
<dbReference type="KEGG" id="cot:CORT_0D06690"/>
<dbReference type="SUPFAM" id="SSF90123">
    <property type="entry name" value="ABC transporter transmembrane region"/>
    <property type="match status" value="2"/>
</dbReference>
<dbReference type="SUPFAM" id="SSF52540">
    <property type="entry name" value="P-loop containing nucleoside triphosphate hydrolases"/>
    <property type="match status" value="2"/>
</dbReference>
<dbReference type="Proteomes" id="UP000005018">
    <property type="component" value="Chromosome 4"/>
</dbReference>
<dbReference type="GO" id="GO:0016887">
    <property type="term" value="F:ATP hydrolysis activity"/>
    <property type="evidence" value="ECO:0007669"/>
    <property type="project" value="InterPro"/>
</dbReference>
<dbReference type="CDD" id="cd03244">
    <property type="entry name" value="ABCC_MRP_domain2"/>
    <property type="match status" value="1"/>
</dbReference>
<dbReference type="GO" id="GO:0000329">
    <property type="term" value="C:fungal-type vacuole membrane"/>
    <property type="evidence" value="ECO:0007669"/>
    <property type="project" value="UniProtKB-ARBA"/>
</dbReference>
<gene>
    <name evidence="14" type="ORF">CORT_0D06690</name>
</gene>
<keyword evidence="6" id="KW-0547">Nucleotide-binding</keyword>